<gene>
    <name evidence="1" type="ORF">pCQ4.118</name>
</gene>
<dbReference type="AlphaFoldDB" id="I0CEN0"/>
<sequence length="163" mass="17999">MAPLLLRRGWGFLMPKPILYCVAQWSMGEWSCRQHQPPTRLMDPRSHDMALMTHTHTLPTTRDYRDLTPTQQDAFDWQITLADNAGPNDYFNAMATAARIAGIHPTPSIDIAICDCLWHGCGCGLIFDSTIEGVAVIDGCSPGHNLSRLVCPTCAHDACHPAL</sequence>
<protein>
    <submittedName>
        <fullName evidence="1">Uncharacterized protein</fullName>
    </submittedName>
</protein>
<name>I0CEN0_9ACTN</name>
<organism evidence="1">
    <name type="scientific">Streptomyces sp. W75</name>
    <dbReference type="NCBI Taxonomy" id="1170711"/>
    <lineage>
        <taxon>Bacteria</taxon>
        <taxon>Bacillati</taxon>
        <taxon>Actinomycetota</taxon>
        <taxon>Actinomycetes</taxon>
        <taxon>Kitasatosporales</taxon>
        <taxon>Streptomycetaceae</taxon>
        <taxon>Streptomyces</taxon>
    </lineage>
</organism>
<evidence type="ECO:0000313" key="1">
    <source>
        <dbReference type="EMBL" id="AFH75243.1"/>
    </source>
</evidence>
<keyword evidence="1" id="KW-0614">Plasmid</keyword>
<dbReference type="EMBL" id="JQ340175">
    <property type="protein sequence ID" value="AFH75243.1"/>
    <property type="molecule type" value="Genomic_DNA"/>
</dbReference>
<accession>I0CEN0</accession>
<reference evidence="1" key="1">
    <citation type="submission" date="2011-12" db="EMBL/GenBank/DDBJ databases">
        <title>Complete nucleotide sequence of Streptomyces circular plasmid pCQ4.</title>
        <authorList>
            <person name="Cheng Q."/>
            <person name="Tian X."/>
            <person name="Qin Z."/>
        </authorList>
    </citation>
    <scope>NUCLEOTIDE SEQUENCE</scope>
    <source>
        <strain evidence="1">W75</strain>
        <plasmid evidence="1">pCQ4</plasmid>
    </source>
</reference>
<proteinExistence type="predicted"/>
<geneLocation type="plasmid" evidence="1">
    <name>pCQ4</name>
</geneLocation>